<reference evidence="2" key="1">
    <citation type="journal article" date="2020" name="Stud. Mycol.">
        <title>101 Dothideomycetes genomes: a test case for predicting lifestyles and emergence of pathogens.</title>
        <authorList>
            <person name="Haridas S."/>
            <person name="Albert R."/>
            <person name="Binder M."/>
            <person name="Bloem J."/>
            <person name="Labutti K."/>
            <person name="Salamov A."/>
            <person name="Andreopoulos B."/>
            <person name="Baker S."/>
            <person name="Barry K."/>
            <person name="Bills G."/>
            <person name="Bluhm B."/>
            <person name="Cannon C."/>
            <person name="Castanera R."/>
            <person name="Culley D."/>
            <person name="Daum C."/>
            <person name="Ezra D."/>
            <person name="Gonzalez J."/>
            <person name="Henrissat B."/>
            <person name="Kuo A."/>
            <person name="Liang C."/>
            <person name="Lipzen A."/>
            <person name="Lutzoni F."/>
            <person name="Magnuson J."/>
            <person name="Mondo S."/>
            <person name="Nolan M."/>
            <person name="Ohm R."/>
            <person name="Pangilinan J."/>
            <person name="Park H.-J."/>
            <person name="Ramirez L."/>
            <person name="Alfaro M."/>
            <person name="Sun H."/>
            <person name="Tritt A."/>
            <person name="Yoshinaga Y."/>
            <person name="Zwiers L.-H."/>
            <person name="Turgeon B."/>
            <person name="Goodwin S."/>
            <person name="Spatafora J."/>
            <person name="Crous P."/>
            <person name="Grigoriev I."/>
        </authorList>
    </citation>
    <scope>NUCLEOTIDE SEQUENCE</scope>
    <source>
        <strain evidence="2">CBS 107.79</strain>
    </source>
</reference>
<accession>A0A6A5VA37</accession>
<protein>
    <submittedName>
        <fullName evidence="2">Uncharacterized protein</fullName>
    </submittedName>
</protein>
<dbReference type="EMBL" id="ML976677">
    <property type="protein sequence ID" value="KAF1974071.1"/>
    <property type="molecule type" value="Genomic_DNA"/>
</dbReference>
<evidence type="ECO:0000256" key="1">
    <source>
        <dbReference type="SAM" id="MobiDB-lite"/>
    </source>
</evidence>
<gene>
    <name evidence="2" type="ORF">BU23DRAFT_122637</name>
</gene>
<dbReference type="AlphaFoldDB" id="A0A6A5VA37"/>
<name>A0A6A5VA37_9PLEO</name>
<proteinExistence type="predicted"/>
<feature type="compositionally biased region" description="Basic and acidic residues" evidence="1">
    <location>
        <begin position="67"/>
        <end position="79"/>
    </location>
</feature>
<dbReference type="Proteomes" id="UP000800036">
    <property type="component" value="Unassembled WGS sequence"/>
</dbReference>
<keyword evidence="3" id="KW-1185">Reference proteome</keyword>
<evidence type="ECO:0000313" key="2">
    <source>
        <dbReference type="EMBL" id="KAF1974071.1"/>
    </source>
</evidence>
<feature type="region of interest" description="Disordered" evidence="1">
    <location>
        <begin position="57"/>
        <end position="79"/>
    </location>
</feature>
<evidence type="ECO:0000313" key="3">
    <source>
        <dbReference type="Proteomes" id="UP000800036"/>
    </source>
</evidence>
<sequence length="79" mass="8319">MANAGEGGSIQDQLMTAVFASGMAAPLTSWGGIGKQRRGAWLAQVAPGKDATIARLDSTSIPEEMSGPDKRESVCRLQW</sequence>
<organism evidence="2 3">
    <name type="scientific">Bimuria novae-zelandiae CBS 107.79</name>
    <dbReference type="NCBI Taxonomy" id="1447943"/>
    <lineage>
        <taxon>Eukaryota</taxon>
        <taxon>Fungi</taxon>
        <taxon>Dikarya</taxon>
        <taxon>Ascomycota</taxon>
        <taxon>Pezizomycotina</taxon>
        <taxon>Dothideomycetes</taxon>
        <taxon>Pleosporomycetidae</taxon>
        <taxon>Pleosporales</taxon>
        <taxon>Massarineae</taxon>
        <taxon>Didymosphaeriaceae</taxon>
        <taxon>Bimuria</taxon>
    </lineage>
</organism>